<reference evidence="3 4" key="1">
    <citation type="submission" date="2015-11" db="EMBL/GenBank/DDBJ databases">
        <title>Genomes and virulence difference between two physiological races of Phytophthora nicotianae.</title>
        <authorList>
            <person name="Liu H."/>
            <person name="Ma X."/>
            <person name="Yu H."/>
            <person name="Fang D."/>
            <person name="Li Y."/>
            <person name="Wang X."/>
            <person name="Wang W."/>
            <person name="Dong Y."/>
            <person name="Xiao B."/>
        </authorList>
    </citation>
    <scope>NUCLEOTIDE SEQUENCE [LARGE SCALE GENOMIC DNA]</scope>
    <source>
        <strain evidence="4">race 0</strain>
        <strain evidence="3">Race 0</strain>
    </source>
</reference>
<comment type="caution">
    <text evidence="3">The sequence shown here is derived from an EMBL/GenBank/DDBJ whole genome shotgun (WGS) entry which is preliminary data.</text>
</comment>
<protein>
    <submittedName>
        <fullName evidence="3">Glucose N-acetyltransferase 1</fullName>
    </submittedName>
</protein>
<dbReference type="Gene3D" id="3.90.550.10">
    <property type="entry name" value="Spore Coat Polysaccharide Biosynthesis Protein SpsA, Chain A"/>
    <property type="match status" value="1"/>
</dbReference>
<dbReference type="PANTHER" id="PTHR11183">
    <property type="entry name" value="GLYCOGENIN SUBFAMILY MEMBER"/>
    <property type="match status" value="1"/>
</dbReference>
<dbReference type="EMBL" id="LNFO01002735">
    <property type="protein sequence ID" value="KUF84819.1"/>
    <property type="molecule type" value="Genomic_DNA"/>
</dbReference>
<proteinExistence type="predicted"/>
<gene>
    <name evidence="3" type="ORF">AM587_10002520</name>
    <name evidence="2" type="ORF">AM587_10002521</name>
</gene>
<keyword evidence="1" id="KW-0472">Membrane</keyword>
<dbReference type="OrthoDB" id="72977at2759"/>
<dbReference type="InterPro" id="IPR050587">
    <property type="entry name" value="GNT1/Glycosyltrans_8"/>
</dbReference>
<accession>A0A0W8CLB6</accession>
<keyword evidence="1" id="KW-0812">Transmembrane</keyword>
<dbReference type="STRING" id="4790.A0A0W8CLB6"/>
<feature type="transmembrane region" description="Helical" evidence="1">
    <location>
        <begin position="12"/>
        <end position="33"/>
    </location>
</feature>
<organism evidence="3 4">
    <name type="scientific">Phytophthora nicotianae</name>
    <name type="common">Potato buckeye rot agent</name>
    <name type="synonym">Phytophthora parasitica</name>
    <dbReference type="NCBI Taxonomy" id="4792"/>
    <lineage>
        <taxon>Eukaryota</taxon>
        <taxon>Sar</taxon>
        <taxon>Stramenopiles</taxon>
        <taxon>Oomycota</taxon>
        <taxon>Peronosporomycetes</taxon>
        <taxon>Peronosporales</taxon>
        <taxon>Peronosporaceae</taxon>
        <taxon>Phytophthora</taxon>
    </lineage>
</organism>
<dbReference type="SUPFAM" id="SSF53448">
    <property type="entry name" value="Nucleotide-diphospho-sugar transferases"/>
    <property type="match status" value="1"/>
</dbReference>
<dbReference type="EMBL" id="LNFO01002735">
    <property type="protein sequence ID" value="KUF84820.1"/>
    <property type="molecule type" value="Genomic_DNA"/>
</dbReference>
<dbReference type="InterPro" id="IPR029044">
    <property type="entry name" value="Nucleotide-diphossugar_trans"/>
</dbReference>
<dbReference type="AlphaFoldDB" id="A0A0W8CLB6"/>
<keyword evidence="1" id="KW-1133">Transmembrane helix</keyword>
<name>A0A0W8CLB6_PHYNI</name>
<dbReference type="Proteomes" id="UP000052943">
    <property type="component" value="Unassembled WGS sequence"/>
</dbReference>
<evidence type="ECO:0000256" key="1">
    <source>
        <dbReference type="SAM" id="Phobius"/>
    </source>
</evidence>
<evidence type="ECO:0000313" key="2">
    <source>
        <dbReference type="EMBL" id="KUF84819.1"/>
    </source>
</evidence>
<evidence type="ECO:0000313" key="3">
    <source>
        <dbReference type="EMBL" id="KUF84820.1"/>
    </source>
</evidence>
<evidence type="ECO:0000313" key="4">
    <source>
        <dbReference type="Proteomes" id="UP000052943"/>
    </source>
</evidence>
<sequence>MSTRRIRTQCRSFAVVLAALLMVGISGWCFLLTKGVGPLVAYTQHEALTTLDRNASHAAAVTSLRIGDQDKTSQPEDQKRFAYFFYVTTDTYACAAIQFIHRLTNDLQMNSSRIDIVVLHTRRIGDRLLRKLHDRYHVRTILVDPVKADAAEPTWKESLTKLRTFQDWGYDRVVFLDADAVPMANLDHLFDLPSAPLYAPTAYWLEQPFFASTLLVIEPSGDVFNDIIRWARERGAAAGFDMDILNKYFADSVQYLPGVYTVLNSDFCRAPNEKTTLFNTTSELKEHVQVVHFSCKPDGSYGKPWKWPSRDLSLLDGEQFDPLFRQLFVDYWRREQELCSS</sequence>